<dbReference type="Proteomes" id="UP000253934">
    <property type="component" value="Unassembled WGS sequence"/>
</dbReference>
<dbReference type="Gene3D" id="3.40.720.10">
    <property type="entry name" value="Alkaline Phosphatase, subunit A"/>
    <property type="match status" value="2"/>
</dbReference>
<dbReference type="PANTHER" id="PTHR10151">
    <property type="entry name" value="ECTONUCLEOTIDE PYROPHOSPHATASE/PHOSPHODIESTERASE"/>
    <property type="match status" value="1"/>
</dbReference>
<dbReference type="PANTHER" id="PTHR10151:SF120">
    <property type="entry name" value="BIS(5'-ADENOSYL)-TRIPHOSPHATASE"/>
    <property type="match status" value="1"/>
</dbReference>
<dbReference type="SUPFAM" id="SSF53649">
    <property type="entry name" value="Alkaline phosphatase-like"/>
    <property type="match status" value="1"/>
</dbReference>
<protein>
    <recommendedName>
        <fullName evidence="3">Phosphodiesterase</fullName>
    </recommendedName>
</protein>
<comment type="caution">
    <text evidence="1">The sequence shown here is derived from an EMBL/GenBank/DDBJ whole genome shotgun (WGS) entry which is preliminary data.</text>
</comment>
<dbReference type="RefSeq" id="WP_338636467.1">
    <property type="nucleotide sequence ID" value="NZ_CP146516.1"/>
</dbReference>
<reference evidence="1" key="1">
    <citation type="submission" date="2018-04" db="EMBL/GenBank/DDBJ databases">
        <title>Draft genome sequence of the Candidatus Spirobacillus cienkowskii, a pathogen of freshwater Daphnia species, reconstructed from hemolymph metagenomic reads.</title>
        <authorList>
            <person name="Bresciani L."/>
            <person name="Lemos L.N."/>
            <person name="Wale N."/>
            <person name="Lin J.Y."/>
            <person name="Fernandes G.R."/>
            <person name="Duffy M.A."/>
            <person name="Rodrigues J.M."/>
        </authorList>
    </citation>
    <scope>NUCLEOTIDE SEQUENCE [LARGE SCALE GENOMIC DNA]</scope>
    <source>
        <strain evidence="1">Binning01</strain>
    </source>
</reference>
<dbReference type="GO" id="GO:0005773">
    <property type="term" value="C:vacuole"/>
    <property type="evidence" value="ECO:0007669"/>
    <property type="project" value="TreeGrafter"/>
</dbReference>
<proteinExistence type="predicted"/>
<dbReference type="GO" id="GO:0016787">
    <property type="term" value="F:hydrolase activity"/>
    <property type="evidence" value="ECO:0007669"/>
    <property type="project" value="UniProtKB-ARBA"/>
</dbReference>
<gene>
    <name evidence="1" type="ORF">DCC88_01755</name>
</gene>
<organism evidence="1 2">
    <name type="scientific">Spirobacillus cienkowskii</name>
    <dbReference type="NCBI Taxonomy" id="495820"/>
    <lineage>
        <taxon>Bacteria</taxon>
        <taxon>Pseudomonadati</taxon>
        <taxon>Bdellovibrionota</taxon>
        <taxon>Oligoflexia</taxon>
        <taxon>Silvanigrellales</taxon>
        <taxon>Spirobacillus</taxon>
    </lineage>
</organism>
<dbReference type="AlphaFoldDB" id="A0A369KQZ5"/>
<evidence type="ECO:0000313" key="2">
    <source>
        <dbReference type="Proteomes" id="UP000253934"/>
    </source>
</evidence>
<name>A0A369KQZ5_9BACT</name>
<dbReference type="EMBL" id="QOVW01000009">
    <property type="protein sequence ID" value="RDB37099.1"/>
    <property type="molecule type" value="Genomic_DNA"/>
</dbReference>
<dbReference type="Pfam" id="PF01663">
    <property type="entry name" value="Phosphodiest"/>
    <property type="match status" value="1"/>
</dbReference>
<dbReference type="InterPro" id="IPR017850">
    <property type="entry name" value="Alkaline_phosphatase_core_sf"/>
</dbReference>
<keyword evidence="2" id="KW-1185">Reference proteome</keyword>
<evidence type="ECO:0000313" key="1">
    <source>
        <dbReference type="EMBL" id="RDB37099.1"/>
    </source>
</evidence>
<dbReference type="InterPro" id="IPR002591">
    <property type="entry name" value="Phosphodiest/P_Trfase"/>
</dbReference>
<sequence length="757" mass="85153">MLKFIKNSLSIKINYYYFILFTIFSNQVLATDNKEIKKKYVIFFVWDGLRYDILSDKKAKKIIPNLLQLASNGIEFKDHHSAYPTFTMNNAQVFATGDYAGKSGFYGNSLYQPWRTNKVYGTAINSKGNNITQQFASPIFTEDYQILKALDQPNQDKPELHEPLVYVSTLLQEAQKANLITAVVGKSGPAFFQDFRGGGYIIDEYHVWPLTFAKELQNHKYALPKLSPNAYKKNELILSLNNGDPTATEKIYYLDDDNKVSDPTKGLSSPFSKKNTYLSDIYINYILPYKKPDLSILWLRNPDTTEHTYGPGTSAYYDALKENDIILGKIISQLKKMDLYDKTNIIIGSDHSHSTILATKRNDLQGYPQLMYPTHKIINNNNNSIIGNAAENKKIIKNNKKILVTNGYSASGNIRTSDLISKANLNISNGNIIKAYDGGNCSFSMEIKGVRNLDGSINKKSAGFNVADGTCIDSKKINRDYTSPSYLVPENLSNNDNIEKVIIAANGGSDYIYVPSNNNEVINELVKFFQRRQEYSAVFVDEKKYKKSGFLPKGTLPLSYIKLDNLNKRNPDIVVSLTSNPNVEINGLQGTEFESTNGFSLRGNHGSFGRNDVHNILLAFGPSFKSKIKNNLPTGNVDVAPTIAKILEIELPNTDGRILLEALKNSNYTANSYKVKTFTVTSDIACNLEIFEPTTHPINFHSKTKNNFIDQDVDSYYTELNIKSLTLKNGVTYLYFDSAEGKRQKGCSEKIKFTHLN</sequence>
<accession>A0A369KQZ5</accession>
<evidence type="ECO:0008006" key="3">
    <source>
        <dbReference type="Google" id="ProtNLM"/>
    </source>
</evidence>